<dbReference type="AlphaFoldDB" id="A0A2U1LE49"/>
<protein>
    <submittedName>
        <fullName evidence="3">Transposase, Ptta/En/Spm</fullName>
    </submittedName>
</protein>
<reference evidence="3 4" key="1">
    <citation type="journal article" date="2018" name="Mol. Plant">
        <title>The genome of Artemisia annua provides insight into the evolution of Asteraceae family and artemisinin biosynthesis.</title>
        <authorList>
            <person name="Shen Q."/>
            <person name="Zhang L."/>
            <person name="Liao Z."/>
            <person name="Wang S."/>
            <person name="Yan T."/>
            <person name="Shi P."/>
            <person name="Liu M."/>
            <person name="Fu X."/>
            <person name="Pan Q."/>
            <person name="Wang Y."/>
            <person name="Lv Z."/>
            <person name="Lu X."/>
            <person name="Zhang F."/>
            <person name="Jiang W."/>
            <person name="Ma Y."/>
            <person name="Chen M."/>
            <person name="Hao X."/>
            <person name="Li L."/>
            <person name="Tang Y."/>
            <person name="Lv G."/>
            <person name="Zhou Y."/>
            <person name="Sun X."/>
            <person name="Brodelius P.E."/>
            <person name="Rose J.K.C."/>
            <person name="Tang K."/>
        </authorList>
    </citation>
    <scope>NUCLEOTIDE SEQUENCE [LARGE SCALE GENOMIC DNA]</scope>
    <source>
        <strain evidence="4">cv. Huhao1</strain>
        <tissue evidence="3">Leaf</tissue>
    </source>
</reference>
<dbReference type="Proteomes" id="UP000245207">
    <property type="component" value="Unassembled WGS sequence"/>
</dbReference>
<evidence type="ECO:0000256" key="1">
    <source>
        <dbReference type="SAM" id="MobiDB-lite"/>
    </source>
</evidence>
<dbReference type="EMBL" id="PKPP01009900">
    <property type="protein sequence ID" value="PWA47244.1"/>
    <property type="molecule type" value="Genomic_DNA"/>
</dbReference>
<dbReference type="InterPro" id="IPR025312">
    <property type="entry name" value="DUF4216"/>
</dbReference>
<dbReference type="OrthoDB" id="1658854at2759"/>
<dbReference type="PANTHER" id="PTHR48258:SF4">
    <property type="entry name" value="DUF4216 DOMAIN-CONTAINING PROTEIN"/>
    <property type="match status" value="1"/>
</dbReference>
<organism evidence="3 4">
    <name type="scientific">Artemisia annua</name>
    <name type="common">Sweet wormwood</name>
    <dbReference type="NCBI Taxonomy" id="35608"/>
    <lineage>
        <taxon>Eukaryota</taxon>
        <taxon>Viridiplantae</taxon>
        <taxon>Streptophyta</taxon>
        <taxon>Embryophyta</taxon>
        <taxon>Tracheophyta</taxon>
        <taxon>Spermatophyta</taxon>
        <taxon>Magnoliopsida</taxon>
        <taxon>eudicotyledons</taxon>
        <taxon>Gunneridae</taxon>
        <taxon>Pentapetalae</taxon>
        <taxon>asterids</taxon>
        <taxon>campanulids</taxon>
        <taxon>Asterales</taxon>
        <taxon>Asteraceae</taxon>
        <taxon>Asteroideae</taxon>
        <taxon>Anthemideae</taxon>
        <taxon>Artemisiinae</taxon>
        <taxon>Artemisia</taxon>
    </lineage>
</organism>
<dbReference type="Pfam" id="PF13952">
    <property type="entry name" value="DUF4216"/>
    <property type="match status" value="1"/>
</dbReference>
<accession>A0A2U1LE49</accession>
<evidence type="ECO:0000259" key="2">
    <source>
        <dbReference type="Pfam" id="PF13952"/>
    </source>
</evidence>
<dbReference type="PANTHER" id="PTHR48258">
    <property type="entry name" value="DUF4218 DOMAIN-CONTAINING PROTEIN-RELATED"/>
    <property type="match status" value="1"/>
</dbReference>
<evidence type="ECO:0000313" key="4">
    <source>
        <dbReference type="Proteomes" id="UP000245207"/>
    </source>
</evidence>
<gene>
    <name evidence="3" type="ORF">CTI12_AA500880</name>
</gene>
<name>A0A2U1LE49_ARTAN</name>
<sequence>MASSTIERGSTSGSVCVREDESNAESSHARRRSNFINLVCESSDDSISHLKGLARGQLRHAWSYKGYFINGFKFHTEKYGEGRVTHNSRVCVKGACYNKTECDFYGLLEEVIEVAYRGVGRCVVILFKCKWFDAARGVRIDNKHNIVDIKYKSRLINDEPFVLALQVEQVYYAPYPSMTKDLKDWWVVVKTKSRSMYELEECENEEDGDDNGDGEEFFQESETLIPTTSRSSSETEEPICLIIQGELEIVNNNGDETQTKICGDRGAAITPSTGLSSSLSDAIYFQEAVEQRFTDPKVSRKITSILKTMFNGSWTTWKEVDKSGRDELWAHFKELFKWEGFSDVLVHDAWENSKKKRYPDIMSKARSESANLAQAAGVKFDGADCTILKPYNPEWIKSSHWEDMIDRVWNTPKWINKAVSGIGTP</sequence>
<evidence type="ECO:0000313" key="3">
    <source>
        <dbReference type="EMBL" id="PWA47244.1"/>
    </source>
</evidence>
<feature type="domain" description="DUF4216" evidence="2">
    <location>
        <begin position="112"/>
        <end position="188"/>
    </location>
</feature>
<feature type="region of interest" description="Disordered" evidence="1">
    <location>
        <begin position="1"/>
        <end position="20"/>
    </location>
</feature>
<keyword evidence="4" id="KW-1185">Reference proteome</keyword>
<feature type="compositionally biased region" description="Polar residues" evidence="1">
    <location>
        <begin position="1"/>
        <end position="14"/>
    </location>
</feature>
<proteinExistence type="predicted"/>
<comment type="caution">
    <text evidence="3">The sequence shown here is derived from an EMBL/GenBank/DDBJ whole genome shotgun (WGS) entry which is preliminary data.</text>
</comment>